<dbReference type="GO" id="GO:0046872">
    <property type="term" value="F:metal ion binding"/>
    <property type="evidence" value="ECO:0007669"/>
    <property type="project" value="UniProtKB-KW"/>
</dbReference>
<dbReference type="GO" id="GO:0031941">
    <property type="term" value="C:filamentous actin"/>
    <property type="evidence" value="ECO:0007669"/>
    <property type="project" value="TreeGrafter"/>
</dbReference>
<dbReference type="SMART" id="SM00132">
    <property type="entry name" value="LIM"/>
    <property type="match status" value="3"/>
</dbReference>
<evidence type="ECO:0000259" key="6">
    <source>
        <dbReference type="PROSITE" id="PS50023"/>
    </source>
</evidence>
<feature type="domain" description="LIM zinc-binding" evidence="6">
    <location>
        <begin position="792"/>
        <end position="855"/>
    </location>
</feature>
<dbReference type="InterPro" id="IPR001781">
    <property type="entry name" value="Znf_LIM"/>
</dbReference>
<organism evidence="7 8">
    <name type="scientific">Hyaloscypha bicolor E</name>
    <dbReference type="NCBI Taxonomy" id="1095630"/>
    <lineage>
        <taxon>Eukaryota</taxon>
        <taxon>Fungi</taxon>
        <taxon>Dikarya</taxon>
        <taxon>Ascomycota</taxon>
        <taxon>Pezizomycotina</taxon>
        <taxon>Leotiomycetes</taxon>
        <taxon>Helotiales</taxon>
        <taxon>Hyaloscyphaceae</taxon>
        <taxon>Hyaloscypha</taxon>
        <taxon>Hyaloscypha bicolor</taxon>
    </lineage>
</organism>
<feature type="compositionally biased region" description="Low complexity" evidence="5">
    <location>
        <begin position="94"/>
        <end position="106"/>
    </location>
</feature>
<keyword evidence="1 4" id="KW-0479">Metal-binding</keyword>
<dbReference type="Gene3D" id="2.10.110.10">
    <property type="entry name" value="Cysteine Rich Protein"/>
    <property type="match status" value="3"/>
</dbReference>
<dbReference type="GO" id="GO:0051371">
    <property type="term" value="F:muscle alpha-actinin binding"/>
    <property type="evidence" value="ECO:0007669"/>
    <property type="project" value="TreeGrafter"/>
</dbReference>
<dbReference type="InParanoid" id="A0A2J6SYZ5"/>
<evidence type="ECO:0000313" key="8">
    <source>
        <dbReference type="Proteomes" id="UP000235371"/>
    </source>
</evidence>
<dbReference type="CDD" id="cd08368">
    <property type="entry name" value="LIM"/>
    <property type="match status" value="2"/>
</dbReference>
<dbReference type="RefSeq" id="XP_024732902.1">
    <property type="nucleotide sequence ID" value="XM_024878422.1"/>
</dbReference>
<feature type="region of interest" description="Disordered" evidence="5">
    <location>
        <begin position="1"/>
        <end position="120"/>
    </location>
</feature>
<feature type="compositionally biased region" description="Basic and acidic residues" evidence="5">
    <location>
        <begin position="383"/>
        <end position="394"/>
    </location>
</feature>
<dbReference type="GO" id="GO:0030695">
    <property type="term" value="F:GTPase regulator activity"/>
    <property type="evidence" value="ECO:0007669"/>
    <property type="project" value="UniProtKB-ARBA"/>
</dbReference>
<feature type="domain" description="LIM zinc-binding" evidence="6">
    <location>
        <begin position="633"/>
        <end position="702"/>
    </location>
</feature>
<feature type="domain" description="LIM zinc-binding" evidence="6">
    <location>
        <begin position="729"/>
        <end position="789"/>
    </location>
</feature>
<feature type="region of interest" description="Disordered" evidence="5">
    <location>
        <begin position="578"/>
        <end position="628"/>
    </location>
</feature>
<keyword evidence="2 4" id="KW-0862">Zinc</keyword>
<evidence type="ECO:0000256" key="4">
    <source>
        <dbReference type="PROSITE-ProRule" id="PRU00125"/>
    </source>
</evidence>
<keyword evidence="3 4" id="KW-0440">LIM domain</keyword>
<dbReference type="PANTHER" id="PTHR24214">
    <property type="entry name" value="PDZ AND LIM DOMAIN PROTEIN ZASP"/>
    <property type="match status" value="1"/>
</dbReference>
<dbReference type="PANTHER" id="PTHR24214:SF38">
    <property type="entry name" value="PDZ AND LIM DOMAIN PROTEIN ZASP-RELATED"/>
    <property type="match status" value="1"/>
</dbReference>
<keyword evidence="8" id="KW-1185">Reference proteome</keyword>
<feature type="compositionally biased region" description="Polar residues" evidence="5">
    <location>
        <begin position="291"/>
        <end position="300"/>
    </location>
</feature>
<evidence type="ECO:0000256" key="2">
    <source>
        <dbReference type="ARBA" id="ARBA00022833"/>
    </source>
</evidence>
<dbReference type="PROSITE" id="PS50023">
    <property type="entry name" value="LIM_DOMAIN_2"/>
    <property type="match status" value="3"/>
</dbReference>
<dbReference type="GO" id="GO:0030036">
    <property type="term" value="P:actin cytoskeleton organization"/>
    <property type="evidence" value="ECO:0007669"/>
    <property type="project" value="TreeGrafter"/>
</dbReference>
<feature type="compositionally biased region" description="Polar residues" evidence="5">
    <location>
        <begin position="396"/>
        <end position="429"/>
    </location>
</feature>
<feature type="compositionally biased region" description="Basic and acidic residues" evidence="5">
    <location>
        <begin position="482"/>
        <end position="495"/>
    </location>
</feature>
<dbReference type="GO" id="GO:0001725">
    <property type="term" value="C:stress fiber"/>
    <property type="evidence" value="ECO:0007669"/>
    <property type="project" value="TreeGrafter"/>
</dbReference>
<name>A0A2J6SYZ5_9HELO</name>
<accession>A0A2J6SYZ5</accession>
<dbReference type="SUPFAM" id="SSF57716">
    <property type="entry name" value="Glucocorticoid receptor-like (DNA-binding domain)"/>
    <property type="match status" value="2"/>
</dbReference>
<feature type="region of interest" description="Disordered" evidence="5">
    <location>
        <begin position="231"/>
        <end position="468"/>
    </location>
</feature>
<evidence type="ECO:0000313" key="7">
    <source>
        <dbReference type="EMBL" id="PMD55998.1"/>
    </source>
</evidence>
<feature type="region of interest" description="Disordered" evidence="5">
    <location>
        <begin position="482"/>
        <end position="518"/>
    </location>
</feature>
<dbReference type="STRING" id="1095630.A0A2J6SYZ5"/>
<dbReference type="InterPro" id="IPR050604">
    <property type="entry name" value="PDZ-LIM_domain"/>
</dbReference>
<dbReference type="OrthoDB" id="15567at2759"/>
<feature type="compositionally biased region" description="Low complexity" evidence="5">
    <location>
        <begin position="236"/>
        <end position="264"/>
    </location>
</feature>
<dbReference type="Proteomes" id="UP000235371">
    <property type="component" value="Unassembled WGS sequence"/>
</dbReference>
<feature type="compositionally biased region" description="Polar residues" evidence="5">
    <location>
        <begin position="107"/>
        <end position="117"/>
    </location>
</feature>
<dbReference type="EMBL" id="KZ613854">
    <property type="protein sequence ID" value="PMD55998.1"/>
    <property type="molecule type" value="Genomic_DNA"/>
</dbReference>
<dbReference type="AlphaFoldDB" id="A0A2J6SYZ5"/>
<evidence type="ECO:0000256" key="3">
    <source>
        <dbReference type="ARBA" id="ARBA00023038"/>
    </source>
</evidence>
<dbReference type="GeneID" id="36586499"/>
<feature type="compositionally biased region" description="Basic and acidic residues" evidence="5">
    <location>
        <begin position="433"/>
        <end position="455"/>
    </location>
</feature>
<evidence type="ECO:0000256" key="5">
    <source>
        <dbReference type="SAM" id="MobiDB-lite"/>
    </source>
</evidence>
<reference evidence="7 8" key="1">
    <citation type="submission" date="2016-04" db="EMBL/GenBank/DDBJ databases">
        <title>A degradative enzymes factory behind the ericoid mycorrhizal symbiosis.</title>
        <authorList>
            <consortium name="DOE Joint Genome Institute"/>
            <person name="Martino E."/>
            <person name="Morin E."/>
            <person name="Grelet G."/>
            <person name="Kuo A."/>
            <person name="Kohler A."/>
            <person name="Daghino S."/>
            <person name="Barry K."/>
            <person name="Choi C."/>
            <person name="Cichocki N."/>
            <person name="Clum A."/>
            <person name="Copeland A."/>
            <person name="Hainaut M."/>
            <person name="Haridas S."/>
            <person name="Labutti K."/>
            <person name="Lindquist E."/>
            <person name="Lipzen A."/>
            <person name="Khouja H.-R."/>
            <person name="Murat C."/>
            <person name="Ohm R."/>
            <person name="Olson A."/>
            <person name="Spatafora J."/>
            <person name="Veneault-Fourrey C."/>
            <person name="Henrissat B."/>
            <person name="Grigoriev I."/>
            <person name="Martin F."/>
            <person name="Perotto S."/>
        </authorList>
    </citation>
    <scope>NUCLEOTIDE SEQUENCE [LARGE SCALE GENOMIC DNA]</scope>
    <source>
        <strain evidence="7 8">E</strain>
    </source>
</reference>
<feature type="compositionally biased region" description="Polar residues" evidence="5">
    <location>
        <begin position="578"/>
        <end position="593"/>
    </location>
</feature>
<evidence type="ECO:0000256" key="1">
    <source>
        <dbReference type="ARBA" id="ARBA00022723"/>
    </source>
</evidence>
<protein>
    <recommendedName>
        <fullName evidence="6">LIM zinc-binding domain-containing protein</fullName>
    </recommendedName>
</protein>
<dbReference type="PROSITE" id="PS00478">
    <property type="entry name" value="LIM_DOMAIN_1"/>
    <property type="match status" value="1"/>
</dbReference>
<dbReference type="FunFam" id="2.10.110.10:FF:000077">
    <property type="entry name" value="LIM domain protein"/>
    <property type="match status" value="1"/>
</dbReference>
<sequence>MLRGRQKDRKVTPPGPVYMTNDQFANYLADLRNNRVARPSGARPPPPSSRRESDRGAATHAPTAVVPELPSNESSAADDSRRSTSFSSHRRAQSSFSTYSSVTSRTGRQLVQPQRAQSPPVAILKPSDVVPTATYMERGQRWMEKEEAVSLREAMADMDLKDVDEEELRIHAAAQNEASELVWQHQHPKAAIQPDAPYRYKDHLRKNSYQHARTQSVGRYGGIGMVTGLARDTAPRSVSGSSSGSGGMQSQRSRISSGSSGYSRLARNISPDGVGRSSLDSSNEAAPPRPSQKSYGSISSAGKYGRGTRRRSSAKRNVSGEIAESFTGDQIWEEPQQDNVDRGHSEVAPDMPAPLRLKPRNPLNRVQFAQDMAPRSSSTPPEPIKRLSRFEIHRNPPSQSRDPSYTANPLPVPQTSEAGPSTAQASSIVPTKDGLEIRSEEIRQATSMRLKDRSPKLPTPTVVSDKPGRPIVSFDANWKPKEADVKPEMRRRSPFDRVSASNQRQSLPAGPASKDVTTPIPTIQLPDIPSIQVNSAPVSVPVINYPDPTPSIPTINLLDSPSIPTINSSGAPIISVSTPNIPSISIQSDSTASPRKRPLPDPKTAAGRPSTRHHGTAPISGGHWSPAGKRATATCHQCQLPIEGRVVKLSGAPEHFHPQCFICFSCGTGLESLEIRPEPPQERAERINRIRCRAQGEQLPEIEGQTMAEDGDERLRFYCHLDWHENFAPRCKHCRTPIIGEHMVALGENWHYGHFFCAECGDPFEKGMTHIEKDGYAWCLNCQTKRTERQAPKCKKCRSAVIGQYVQALGGEWHESCFRCATCKNGFEDGAFYPKEVRNETIVLCIQCIERELKA</sequence>
<dbReference type="Pfam" id="PF00412">
    <property type="entry name" value="LIM"/>
    <property type="match status" value="3"/>
</dbReference>
<proteinExistence type="predicted"/>
<gene>
    <name evidence="7" type="ORF">K444DRAFT_596207</name>
</gene>
<dbReference type="GO" id="GO:0003779">
    <property type="term" value="F:actin binding"/>
    <property type="evidence" value="ECO:0007669"/>
    <property type="project" value="TreeGrafter"/>
</dbReference>